<evidence type="ECO:0000256" key="1">
    <source>
        <dbReference type="SAM" id="Phobius"/>
    </source>
</evidence>
<name>A0A8J3J953_9ACTN</name>
<keyword evidence="1" id="KW-0472">Membrane</keyword>
<dbReference type="EMBL" id="BOMB01000019">
    <property type="protein sequence ID" value="GID12417.1"/>
    <property type="molecule type" value="Genomic_DNA"/>
</dbReference>
<feature type="transmembrane region" description="Helical" evidence="1">
    <location>
        <begin position="66"/>
        <end position="91"/>
    </location>
</feature>
<keyword evidence="1" id="KW-1133">Transmembrane helix</keyword>
<protein>
    <submittedName>
        <fullName evidence="2">Uncharacterized protein</fullName>
    </submittedName>
</protein>
<accession>A0A8J3J953</accession>
<comment type="caution">
    <text evidence="2">The sequence shown here is derived from an EMBL/GenBank/DDBJ whole genome shotgun (WGS) entry which is preliminary data.</text>
</comment>
<keyword evidence="3" id="KW-1185">Reference proteome</keyword>
<gene>
    <name evidence="2" type="ORF">Aru02nite_33060</name>
</gene>
<reference evidence="2" key="1">
    <citation type="submission" date="2021-01" db="EMBL/GenBank/DDBJ databases">
        <title>Whole genome shotgun sequence of Actinocatenispora rupis NBRC 107355.</title>
        <authorList>
            <person name="Komaki H."/>
            <person name="Tamura T."/>
        </authorList>
    </citation>
    <scope>NUCLEOTIDE SEQUENCE</scope>
    <source>
        <strain evidence="2">NBRC 107355</strain>
    </source>
</reference>
<sequence>MAVRIVLEAGSWWVVLTAVWWATLSSAAPDDMAIGAGAAAVAAVLAVAARRIVGHHWPRAGLRWRVLAYLFVALAADTVRLFVVCLPRLVADRSRDGRLARAAVSPGGGNPSHRAAGTLLLSAAPLAYVVDWPDGRPPVLHRLGADRGALEREVLR</sequence>
<keyword evidence="1" id="KW-0812">Transmembrane</keyword>
<dbReference type="AlphaFoldDB" id="A0A8J3J953"/>
<evidence type="ECO:0000313" key="3">
    <source>
        <dbReference type="Proteomes" id="UP000612808"/>
    </source>
</evidence>
<proteinExistence type="predicted"/>
<dbReference type="Proteomes" id="UP000612808">
    <property type="component" value="Unassembled WGS sequence"/>
</dbReference>
<organism evidence="2 3">
    <name type="scientific">Actinocatenispora rupis</name>
    <dbReference type="NCBI Taxonomy" id="519421"/>
    <lineage>
        <taxon>Bacteria</taxon>
        <taxon>Bacillati</taxon>
        <taxon>Actinomycetota</taxon>
        <taxon>Actinomycetes</taxon>
        <taxon>Micromonosporales</taxon>
        <taxon>Micromonosporaceae</taxon>
        <taxon>Actinocatenispora</taxon>
    </lineage>
</organism>
<evidence type="ECO:0000313" key="2">
    <source>
        <dbReference type="EMBL" id="GID12417.1"/>
    </source>
</evidence>